<gene>
    <name evidence="6" type="primary">yhaJ_1</name>
    <name evidence="6" type="ORF">SIN8267_01249</name>
</gene>
<evidence type="ECO:0000256" key="1">
    <source>
        <dbReference type="ARBA" id="ARBA00009437"/>
    </source>
</evidence>
<evidence type="ECO:0000313" key="6">
    <source>
        <dbReference type="EMBL" id="CAH0991147.1"/>
    </source>
</evidence>
<keyword evidence="4" id="KW-0804">Transcription</keyword>
<evidence type="ECO:0000259" key="5">
    <source>
        <dbReference type="PROSITE" id="PS50931"/>
    </source>
</evidence>
<keyword evidence="3" id="KW-0238">DNA-binding</keyword>
<organism evidence="6 7">
    <name type="scientific">Sinobacterium norvegicum</name>
    <dbReference type="NCBI Taxonomy" id="1641715"/>
    <lineage>
        <taxon>Bacteria</taxon>
        <taxon>Pseudomonadati</taxon>
        <taxon>Pseudomonadota</taxon>
        <taxon>Gammaproteobacteria</taxon>
        <taxon>Cellvibrionales</taxon>
        <taxon>Spongiibacteraceae</taxon>
        <taxon>Sinobacterium</taxon>
    </lineage>
</organism>
<dbReference type="PANTHER" id="PTHR30126:SF4">
    <property type="entry name" value="LYSR FAMILY TRANSCRIPTIONAL REGULATOR"/>
    <property type="match status" value="1"/>
</dbReference>
<sequence length="299" mass="33145">MGSPITLDALRVLDAIERKQSFAAAAEALFRVPSAVSYTVNKLEEDLGVTLFDRSKRKAQLTPIGKMLVEQGRLILKATDELTHMAQQSASGWESELRICIDSILLFEPVYTLIAQFQKLHPWINIRVSEEVLGGTWDSLIADSSDLIVGATGESYKGDFSIHDLGEIDFVFAVAKDHPLVEEGQPISNKSIAKYASIVVSDSSRSMPNRSIGLLDGRSRITVPTIEKKIEAHALGLGVGFLPVHRIRERLESGELKSLQLASYESRRSKLIMAWRKDNQGKALAWFVDKIQEISSQLV</sequence>
<dbReference type="RefSeq" id="WP_237443803.1">
    <property type="nucleotide sequence ID" value="NZ_CAKLPX010000001.1"/>
</dbReference>
<dbReference type="CDD" id="cd08431">
    <property type="entry name" value="PBP2_HupR"/>
    <property type="match status" value="1"/>
</dbReference>
<proteinExistence type="inferred from homology"/>
<dbReference type="InterPro" id="IPR005119">
    <property type="entry name" value="LysR_subst-bd"/>
</dbReference>
<feature type="domain" description="HTH lysR-type" evidence="5">
    <location>
        <begin position="5"/>
        <end position="62"/>
    </location>
</feature>
<dbReference type="Gene3D" id="1.10.10.10">
    <property type="entry name" value="Winged helix-like DNA-binding domain superfamily/Winged helix DNA-binding domain"/>
    <property type="match status" value="1"/>
</dbReference>
<dbReference type="Pfam" id="PF03466">
    <property type="entry name" value="LysR_substrate"/>
    <property type="match status" value="1"/>
</dbReference>
<keyword evidence="2" id="KW-0805">Transcription regulation</keyword>
<dbReference type="Gene3D" id="3.40.190.290">
    <property type="match status" value="1"/>
</dbReference>
<dbReference type="EMBL" id="CAKLPX010000001">
    <property type="protein sequence ID" value="CAH0991147.1"/>
    <property type="molecule type" value="Genomic_DNA"/>
</dbReference>
<dbReference type="InterPro" id="IPR036388">
    <property type="entry name" value="WH-like_DNA-bd_sf"/>
</dbReference>
<dbReference type="SUPFAM" id="SSF53850">
    <property type="entry name" value="Periplasmic binding protein-like II"/>
    <property type="match status" value="1"/>
</dbReference>
<evidence type="ECO:0000256" key="2">
    <source>
        <dbReference type="ARBA" id="ARBA00023015"/>
    </source>
</evidence>
<keyword evidence="7" id="KW-1185">Reference proteome</keyword>
<accession>A0ABN8EJW5</accession>
<dbReference type="Pfam" id="PF00126">
    <property type="entry name" value="HTH_1"/>
    <property type="match status" value="1"/>
</dbReference>
<dbReference type="InterPro" id="IPR000847">
    <property type="entry name" value="LysR_HTH_N"/>
</dbReference>
<comment type="caution">
    <text evidence="6">The sequence shown here is derived from an EMBL/GenBank/DDBJ whole genome shotgun (WGS) entry which is preliminary data.</text>
</comment>
<evidence type="ECO:0000313" key="7">
    <source>
        <dbReference type="Proteomes" id="UP000838100"/>
    </source>
</evidence>
<protein>
    <submittedName>
        <fullName evidence="6">HTH-type transcriptional regulator YhaJ</fullName>
    </submittedName>
</protein>
<dbReference type="Proteomes" id="UP000838100">
    <property type="component" value="Unassembled WGS sequence"/>
</dbReference>
<evidence type="ECO:0000256" key="4">
    <source>
        <dbReference type="ARBA" id="ARBA00023163"/>
    </source>
</evidence>
<comment type="similarity">
    <text evidence="1">Belongs to the LysR transcriptional regulatory family.</text>
</comment>
<dbReference type="InterPro" id="IPR036390">
    <property type="entry name" value="WH_DNA-bd_sf"/>
</dbReference>
<reference evidence="6" key="1">
    <citation type="submission" date="2021-12" db="EMBL/GenBank/DDBJ databases">
        <authorList>
            <person name="Rodrigo-Torres L."/>
            <person name="Arahal R. D."/>
            <person name="Lucena T."/>
        </authorList>
    </citation>
    <scope>NUCLEOTIDE SEQUENCE</scope>
    <source>
        <strain evidence="6">CECT 8267</strain>
    </source>
</reference>
<evidence type="ECO:0000256" key="3">
    <source>
        <dbReference type="ARBA" id="ARBA00023125"/>
    </source>
</evidence>
<dbReference type="PROSITE" id="PS50931">
    <property type="entry name" value="HTH_LYSR"/>
    <property type="match status" value="1"/>
</dbReference>
<dbReference type="PANTHER" id="PTHR30126">
    <property type="entry name" value="HTH-TYPE TRANSCRIPTIONAL REGULATOR"/>
    <property type="match status" value="1"/>
</dbReference>
<name>A0ABN8EJW5_9GAMM</name>
<dbReference type="SUPFAM" id="SSF46785">
    <property type="entry name" value="Winged helix' DNA-binding domain"/>
    <property type="match status" value="1"/>
</dbReference>